<name>A0ABX8RPH1_NOCIO</name>
<dbReference type="EMBL" id="CP078145">
    <property type="protein sequence ID" value="QXN91540.1"/>
    <property type="molecule type" value="Genomic_DNA"/>
</dbReference>
<dbReference type="PANTHER" id="PTHR33204">
    <property type="entry name" value="TRANSCRIPTIONAL REGULATOR, MARR FAMILY"/>
    <property type="match status" value="1"/>
</dbReference>
<evidence type="ECO:0000313" key="6">
    <source>
        <dbReference type="Proteomes" id="UP000694257"/>
    </source>
</evidence>
<keyword evidence="1" id="KW-0805">Transcription regulation</keyword>
<organism evidence="5 6">
    <name type="scientific">Nocardia iowensis</name>
    <dbReference type="NCBI Taxonomy" id="204891"/>
    <lineage>
        <taxon>Bacteria</taxon>
        <taxon>Bacillati</taxon>
        <taxon>Actinomycetota</taxon>
        <taxon>Actinomycetes</taxon>
        <taxon>Mycobacteriales</taxon>
        <taxon>Nocardiaceae</taxon>
        <taxon>Nocardia</taxon>
    </lineage>
</organism>
<evidence type="ECO:0000256" key="1">
    <source>
        <dbReference type="ARBA" id="ARBA00023015"/>
    </source>
</evidence>
<keyword evidence="6" id="KW-1185">Reference proteome</keyword>
<keyword evidence="3" id="KW-0804">Transcription</keyword>
<dbReference type="Pfam" id="PF01638">
    <property type="entry name" value="HxlR"/>
    <property type="match status" value="1"/>
</dbReference>
<gene>
    <name evidence="5" type="ORF">KV110_40640</name>
</gene>
<feature type="domain" description="HTH hxlR-type" evidence="4">
    <location>
        <begin position="11"/>
        <end position="114"/>
    </location>
</feature>
<dbReference type="PANTHER" id="PTHR33204:SF39">
    <property type="entry name" value="TRANSCRIPTIONAL REGULATORY PROTEIN"/>
    <property type="match status" value="1"/>
</dbReference>
<evidence type="ECO:0000259" key="4">
    <source>
        <dbReference type="PROSITE" id="PS51118"/>
    </source>
</evidence>
<reference evidence="5 6" key="1">
    <citation type="submission" date="2021-07" db="EMBL/GenBank/DDBJ databases">
        <title>Whole Genome Sequence of Nocardia Iowensis.</title>
        <authorList>
            <person name="Lamm A."/>
            <person name="Collins-Fairclough A.M."/>
            <person name="Bunk B."/>
            <person name="Sproer C."/>
        </authorList>
    </citation>
    <scope>NUCLEOTIDE SEQUENCE [LARGE SCALE GENOMIC DNA]</scope>
    <source>
        <strain evidence="5 6">NRRL 5646</strain>
    </source>
</reference>
<evidence type="ECO:0000313" key="5">
    <source>
        <dbReference type="EMBL" id="QXN91540.1"/>
    </source>
</evidence>
<keyword evidence="2" id="KW-0238">DNA-binding</keyword>
<dbReference type="InterPro" id="IPR002577">
    <property type="entry name" value="HTH_HxlR"/>
</dbReference>
<accession>A0ABX8RPH1</accession>
<evidence type="ECO:0000256" key="3">
    <source>
        <dbReference type="ARBA" id="ARBA00023163"/>
    </source>
</evidence>
<dbReference type="Proteomes" id="UP000694257">
    <property type="component" value="Chromosome"/>
</dbReference>
<dbReference type="PROSITE" id="PS51118">
    <property type="entry name" value="HTH_HXLR"/>
    <property type="match status" value="1"/>
</dbReference>
<sequence>MPETAPARSDTPQLTEQHRELLDQVLDKWSLQVLDALCESPLRFNELRRTIPVVTQKSLTAALRRLERNGMVERIVTSTRPVAVEYRISPLGKTLQDLIDALLHWSTSTLPEVEQARARFDDLADADETPSPNRLRL</sequence>
<evidence type="ECO:0000256" key="2">
    <source>
        <dbReference type="ARBA" id="ARBA00023125"/>
    </source>
</evidence>
<protein>
    <submittedName>
        <fullName evidence="5">Helix-turn-helix transcriptional regulator</fullName>
    </submittedName>
</protein>
<dbReference type="RefSeq" id="WP_218472392.1">
    <property type="nucleotide sequence ID" value="NZ_BAABJN010000014.1"/>
</dbReference>
<proteinExistence type="predicted"/>